<comment type="caution">
    <text evidence="1">The sequence shown here is derived from an EMBL/GenBank/DDBJ whole genome shotgun (WGS) entry which is preliminary data.</text>
</comment>
<keyword evidence="2" id="KW-1185">Reference proteome</keyword>
<dbReference type="EMBL" id="CAXAJV020001283">
    <property type="protein sequence ID" value="CAL7935258.1"/>
    <property type="molecule type" value="Genomic_DNA"/>
</dbReference>
<name>A0ABP1N5C9_XYLVO</name>
<evidence type="ECO:0000313" key="1">
    <source>
        <dbReference type="EMBL" id="CAL7935258.1"/>
    </source>
</evidence>
<dbReference type="Proteomes" id="UP001642520">
    <property type="component" value="Unassembled WGS sequence"/>
</dbReference>
<proteinExistence type="predicted"/>
<protein>
    <submittedName>
        <fullName evidence="1">Uncharacterized protein</fullName>
    </submittedName>
</protein>
<organism evidence="1 2">
    <name type="scientific">Xylocopa violacea</name>
    <name type="common">Violet carpenter bee</name>
    <name type="synonym">Apis violacea</name>
    <dbReference type="NCBI Taxonomy" id="135666"/>
    <lineage>
        <taxon>Eukaryota</taxon>
        <taxon>Metazoa</taxon>
        <taxon>Ecdysozoa</taxon>
        <taxon>Arthropoda</taxon>
        <taxon>Hexapoda</taxon>
        <taxon>Insecta</taxon>
        <taxon>Pterygota</taxon>
        <taxon>Neoptera</taxon>
        <taxon>Endopterygota</taxon>
        <taxon>Hymenoptera</taxon>
        <taxon>Apocrita</taxon>
        <taxon>Aculeata</taxon>
        <taxon>Apoidea</taxon>
        <taxon>Anthophila</taxon>
        <taxon>Apidae</taxon>
        <taxon>Xylocopa</taxon>
        <taxon>Xylocopa</taxon>
    </lineage>
</organism>
<accession>A0ABP1N5C9</accession>
<reference evidence="1 2" key="1">
    <citation type="submission" date="2024-08" db="EMBL/GenBank/DDBJ databases">
        <authorList>
            <person name="Will J Nash"/>
            <person name="Angela Man"/>
            <person name="Seanna McTaggart"/>
            <person name="Kendall Baker"/>
            <person name="Tom Barker"/>
            <person name="Leah Catchpole"/>
            <person name="Alex Durrant"/>
            <person name="Karim Gharbi"/>
            <person name="Naomi Irish"/>
            <person name="Gemy Kaithakottil"/>
            <person name="Debby Ku"/>
            <person name="Aaliyah Providence"/>
            <person name="Felix Shaw"/>
            <person name="David Swarbreck"/>
            <person name="Chris Watkins"/>
            <person name="Ann M. McCartney"/>
            <person name="Giulio Formenti"/>
            <person name="Alice Mouton"/>
            <person name="Noel Vella"/>
            <person name="Bjorn M von Reumont"/>
            <person name="Adriana Vella"/>
            <person name="Wilfried Haerty"/>
        </authorList>
    </citation>
    <scope>NUCLEOTIDE SEQUENCE [LARGE SCALE GENOMIC DNA]</scope>
</reference>
<evidence type="ECO:0000313" key="2">
    <source>
        <dbReference type="Proteomes" id="UP001642520"/>
    </source>
</evidence>
<sequence>MWINYRIRCSHANKTIEVKWPSHSTKFKGPAKYRKIYDPAGVYTWHFTRRLNSKQSKFIDSACQSVSRLYASPFTNNEVSFCAVGEQKKKSITFFNCTVRKMQMSQQKYRSSRCLLMCLLRSTSDDLSAPQTAQLTLVSGAVPFACALKCLWNAFSMVHAYEHNEHRYSSLSYLRIEGYNK</sequence>
<gene>
    <name evidence="1" type="ORF">XYLVIOL_LOCUS1483</name>
</gene>